<accession>A0A2D1U452</accession>
<dbReference type="EMBL" id="CP024091">
    <property type="protein sequence ID" value="ATP56376.1"/>
    <property type="molecule type" value="Genomic_DNA"/>
</dbReference>
<dbReference type="GO" id="GO:0005886">
    <property type="term" value="C:plasma membrane"/>
    <property type="evidence" value="ECO:0007669"/>
    <property type="project" value="UniProtKB-SubCell"/>
</dbReference>
<evidence type="ECO:0000313" key="8">
    <source>
        <dbReference type="EMBL" id="ATP56376.1"/>
    </source>
</evidence>
<protein>
    <submittedName>
        <fullName evidence="8">Lauroyl acyltransferase</fullName>
    </submittedName>
</protein>
<reference evidence="8 9" key="1">
    <citation type="submission" date="2017-10" db="EMBL/GenBank/DDBJ databases">
        <title>Whole genome of Pedobacter ginsengisoli T01R-27 isolated from tomato rhizosphere.</title>
        <authorList>
            <person name="Weon H.-Y."/>
            <person name="Lee S.A."/>
            <person name="Sang M.K."/>
            <person name="Song J."/>
        </authorList>
    </citation>
    <scope>NUCLEOTIDE SEQUENCE [LARGE SCALE GENOMIC DNA]</scope>
    <source>
        <strain evidence="8 9">T01R-27</strain>
    </source>
</reference>
<comment type="subcellular location">
    <subcellularLocation>
        <location evidence="1">Cell inner membrane</location>
    </subcellularLocation>
</comment>
<dbReference type="GO" id="GO:0016746">
    <property type="term" value="F:acyltransferase activity"/>
    <property type="evidence" value="ECO:0007669"/>
    <property type="project" value="UniProtKB-KW"/>
</dbReference>
<dbReference type="RefSeq" id="WP_099438318.1">
    <property type="nucleotide sequence ID" value="NZ_CP024091.1"/>
</dbReference>
<evidence type="ECO:0000256" key="5">
    <source>
        <dbReference type="ARBA" id="ARBA00023136"/>
    </source>
</evidence>
<dbReference type="PANTHER" id="PTHR30606">
    <property type="entry name" value="LIPID A BIOSYNTHESIS LAUROYL ACYLTRANSFERASE"/>
    <property type="match status" value="1"/>
</dbReference>
<gene>
    <name evidence="8" type="ORF">CPT03_07770</name>
</gene>
<dbReference type="CDD" id="cd07984">
    <property type="entry name" value="LPLAT_LABLAT-like"/>
    <property type="match status" value="1"/>
</dbReference>
<dbReference type="GO" id="GO:0009247">
    <property type="term" value="P:glycolipid biosynthetic process"/>
    <property type="evidence" value="ECO:0007669"/>
    <property type="project" value="UniProtKB-ARBA"/>
</dbReference>
<dbReference type="Proteomes" id="UP000223749">
    <property type="component" value="Chromosome"/>
</dbReference>
<sequence length="294" mass="34905">MIKKSFSYIGIFFLNFLSLLPTSLLYIFAALLYYPLYYVLGYRKKVVRENLVKSFPNKNIEEIIKIEKAFYKHFTRLVIETIKMASISKEELLKRVKFNNLELIEKHVKNGQSILACTGHYCNWEWGMLAISLTLCPQSYVIFKPINNQLFNSWFYKMRTRFGNRFIAMKQTLRMLASTKNELTMFCFANDQTPVGHQIQYWLPFLNQRTPVLLGLEKVALQTNRPVIYFKMKYIKNGYYEVDCETICDDPSTTAEYQITNMSFNILENMINENPAYWLWSHRRWKHSKQENAG</sequence>
<keyword evidence="4 8" id="KW-0808">Transferase</keyword>
<organism evidence="8 9">
    <name type="scientific">Pedobacter ginsengisoli</name>
    <dbReference type="NCBI Taxonomy" id="363852"/>
    <lineage>
        <taxon>Bacteria</taxon>
        <taxon>Pseudomonadati</taxon>
        <taxon>Bacteroidota</taxon>
        <taxon>Sphingobacteriia</taxon>
        <taxon>Sphingobacteriales</taxon>
        <taxon>Sphingobacteriaceae</taxon>
        <taxon>Pedobacter</taxon>
    </lineage>
</organism>
<dbReference type="Pfam" id="PF03279">
    <property type="entry name" value="Lip_A_acyltrans"/>
    <property type="match status" value="1"/>
</dbReference>
<evidence type="ECO:0000313" key="9">
    <source>
        <dbReference type="Proteomes" id="UP000223749"/>
    </source>
</evidence>
<dbReference type="InterPro" id="IPR004960">
    <property type="entry name" value="LipA_acyltrans"/>
</dbReference>
<dbReference type="OrthoDB" id="9801955at2"/>
<proteinExistence type="predicted"/>
<keyword evidence="3" id="KW-0997">Cell inner membrane</keyword>
<evidence type="ECO:0000256" key="1">
    <source>
        <dbReference type="ARBA" id="ARBA00004533"/>
    </source>
</evidence>
<keyword evidence="9" id="KW-1185">Reference proteome</keyword>
<keyword evidence="6 8" id="KW-0012">Acyltransferase</keyword>
<keyword evidence="5 7" id="KW-0472">Membrane</keyword>
<evidence type="ECO:0000256" key="4">
    <source>
        <dbReference type="ARBA" id="ARBA00022679"/>
    </source>
</evidence>
<evidence type="ECO:0000256" key="6">
    <source>
        <dbReference type="ARBA" id="ARBA00023315"/>
    </source>
</evidence>
<evidence type="ECO:0000256" key="7">
    <source>
        <dbReference type="SAM" id="Phobius"/>
    </source>
</evidence>
<evidence type="ECO:0000256" key="2">
    <source>
        <dbReference type="ARBA" id="ARBA00022475"/>
    </source>
</evidence>
<keyword evidence="7" id="KW-0812">Transmembrane</keyword>
<dbReference type="PANTHER" id="PTHR30606:SF10">
    <property type="entry name" value="PHOSPHATIDYLINOSITOL MANNOSIDE ACYLTRANSFERASE"/>
    <property type="match status" value="1"/>
</dbReference>
<dbReference type="AlphaFoldDB" id="A0A2D1U452"/>
<name>A0A2D1U452_9SPHI</name>
<dbReference type="KEGG" id="pgs:CPT03_07770"/>
<keyword evidence="7" id="KW-1133">Transmembrane helix</keyword>
<keyword evidence="2" id="KW-1003">Cell membrane</keyword>
<evidence type="ECO:0000256" key="3">
    <source>
        <dbReference type="ARBA" id="ARBA00022519"/>
    </source>
</evidence>
<feature type="transmembrane region" description="Helical" evidence="7">
    <location>
        <begin position="6"/>
        <end position="34"/>
    </location>
</feature>